<comment type="caution">
    <text evidence="3">The sequence shown here is derived from an EMBL/GenBank/DDBJ whole genome shotgun (WGS) entry which is preliminary data.</text>
</comment>
<dbReference type="SUPFAM" id="SSF53474">
    <property type="entry name" value="alpha/beta-Hydrolases"/>
    <property type="match status" value="1"/>
</dbReference>
<protein>
    <submittedName>
        <fullName evidence="3">Alpha/beta hydrolase</fullName>
    </submittedName>
</protein>
<organism evidence="3 4">
    <name type="scientific">Duganella aceris</name>
    <dbReference type="NCBI Taxonomy" id="2703883"/>
    <lineage>
        <taxon>Bacteria</taxon>
        <taxon>Pseudomonadati</taxon>
        <taxon>Pseudomonadota</taxon>
        <taxon>Betaproteobacteria</taxon>
        <taxon>Burkholderiales</taxon>
        <taxon>Oxalobacteraceae</taxon>
        <taxon>Telluria group</taxon>
        <taxon>Duganella</taxon>
    </lineage>
</organism>
<evidence type="ECO:0000313" key="4">
    <source>
        <dbReference type="Proteomes" id="UP000666369"/>
    </source>
</evidence>
<dbReference type="InterPro" id="IPR029058">
    <property type="entry name" value="AB_hydrolase_fold"/>
</dbReference>
<evidence type="ECO:0000259" key="2">
    <source>
        <dbReference type="Pfam" id="PF12146"/>
    </source>
</evidence>
<dbReference type="GO" id="GO:0016787">
    <property type="term" value="F:hydrolase activity"/>
    <property type="evidence" value="ECO:0007669"/>
    <property type="project" value="UniProtKB-KW"/>
</dbReference>
<evidence type="ECO:0000313" key="3">
    <source>
        <dbReference type="EMBL" id="NGZ86050.1"/>
    </source>
</evidence>
<feature type="chain" id="PRO_5047386039" evidence="1">
    <location>
        <begin position="20"/>
        <end position="242"/>
    </location>
</feature>
<dbReference type="PANTHER" id="PTHR33428">
    <property type="entry name" value="CHLOROPHYLLASE-2, CHLOROPLASTIC"/>
    <property type="match status" value="1"/>
</dbReference>
<evidence type="ECO:0000256" key="1">
    <source>
        <dbReference type="SAM" id="SignalP"/>
    </source>
</evidence>
<dbReference type="Pfam" id="PF12146">
    <property type="entry name" value="Hydrolase_4"/>
    <property type="match status" value="1"/>
</dbReference>
<dbReference type="Proteomes" id="UP000666369">
    <property type="component" value="Unassembled WGS sequence"/>
</dbReference>
<keyword evidence="4" id="KW-1185">Reference proteome</keyword>
<reference evidence="4" key="1">
    <citation type="submission" date="2023-07" db="EMBL/GenBank/DDBJ databases">
        <title>Duganella aceri sp. nov., isolated from tree sap.</title>
        <authorList>
            <person name="Kim I.S."/>
        </authorList>
    </citation>
    <scope>NUCLEOTIDE SEQUENCE [LARGE SCALE GENOMIC DNA]</scope>
    <source>
        <strain evidence="4">SAP-35</strain>
    </source>
</reference>
<accession>A0ABX0FN60</accession>
<name>A0ABX0FN60_9BURK</name>
<dbReference type="InterPro" id="IPR022742">
    <property type="entry name" value="Hydrolase_4"/>
</dbReference>
<dbReference type="Gene3D" id="3.40.50.1820">
    <property type="entry name" value="alpha/beta hydrolase"/>
    <property type="match status" value="1"/>
</dbReference>
<keyword evidence="1" id="KW-0732">Signal</keyword>
<keyword evidence="3" id="KW-0378">Hydrolase</keyword>
<proteinExistence type="predicted"/>
<feature type="domain" description="Serine aminopeptidase S33" evidence="2">
    <location>
        <begin position="39"/>
        <end position="150"/>
    </location>
</feature>
<dbReference type="PANTHER" id="PTHR33428:SF14">
    <property type="entry name" value="CARBOXYLESTERASE TYPE B DOMAIN-CONTAINING PROTEIN"/>
    <property type="match status" value="1"/>
</dbReference>
<sequence>MRRLLALSSLLLAMPMAIAAVPVDIHLPANDRTCTSAAPCPVAVLSPGYGLKGADYSFITTRLTAMGYMVVALEQSGGGKMMDPDADRVTQLHALARLGAQSLATALDATSVRYPQFNWRQLLLVGHSLGGDSSALFATENTERVFGLITLDNRRLALPRSSKTHVLTIRASDTTADSGVLPTEEERSRYGSCVVHIEGSRHNDMQDEGSEQLKSRITSAIDTFLAPASAPKYACDRDSNLG</sequence>
<dbReference type="RefSeq" id="WP_166105628.1">
    <property type="nucleotide sequence ID" value="NZ_JAADJT010000008.1"/>
</dbReference>
<gene>
    <name evidence="3" type="ORF">GW587_17535</name>
</gene>
<feature type="signal peptide" evidence="1">
    <location>
        <begin position="1"/>
        <end position="19"/>
    </location>
</feature>
<dbReference type="EMBL" id="JAADJT010000008">
    <property type="protein sequence ID" value="NGZ86050.1"/>
    <property type="molecule type" value="Genomic_DNA"/>
</dbReference>